<dbReference type="OrthoDB" id="5370830at2759"/>
<dbReference type="PANTHER" id="PTHR38850:SF2">
    <property type="entry name" value="CERATO-PLATANIN"/>
    <property type="match status" value="1"/>
</dbReference>
<reference evidence="5 6" key="1">
    <citation type="submission" date="2018-06" db="EMBL/GenBank/DDBJ databases">
        <title>Complete Genomes of Monosporascus.</title>
        <authorList>
            <person name="Robinson A.J."/>
            <person name="Natvig D.O."/>
        </authorList>
    </citation>
    <scope>NUCLEOTIDE SEQUENCE [LARGE SCALE GENOMIC DNA]</scope>
    <source>
        <strain evidence="5 6">CBS 110550</strain>
    </source>
</reference>
<comment type="similarity">
    <text evidence="2">Belongs to the cerato-platanin family.</text>
</comment>
<gene>
    <name evidence="5" type="ORF">DL764_008582</name>
</gene>
<evidence type="ECO:0000256" key="4">
    <source>
        <dbReference type="SAM" id="SignalP"/>
    </source>
</evidence>
<dbReference type="GO" id="GO:0005576">
    <property type="term" value="C:extracellular region"/>
    <property type="evidence" value="ECO:0007669"/>
    <property type="project" value="UniProtKB-SubCell"/>
</dbReference>
<dbReference type="STRING" id="155417.A0A4Q4T044"/>
<comment type="caution">
    <text evidence="5">The sequence shown here is derived from an EMBL/GenBank/DDBJ whole genome shotgun (WGS) entry which is preliminary data.</text>
</comment>
<evidence type="ECO:0000313" key="5">
    <source>
        <dbReference type="EMBL" id="RYO89414.1"/>
    </source>
</evidence>
<dbReference type="Gene3D" id="2.40.40.10">
    <property type="entry name" value="RlpA-like domain"/>
    <property type="match status" value="1"/>
</dbReference>
<dbReference type="Proteomes" id="UP000293360">
    <property type="component" value="Unassembled WGS sequence"/>
</dbReference>
<keyword evidence="4" id="KW-0732">Signal</keyword>
<protein>
    <recommendedName>
        <fullName evidence="7">Cerato-platanin</fullName>
    </recommendedName>
</protein>
<evidence type="ECO:0000256" key="3">
    <source>
        <dbReference type="ARBA" id="ARBA00022525"/>
    </source>
</evidence>
<proteinExistence type="inferred from homology"/>
<keyword evidence="6" id="KW-1185">Reference proteome</keyword>
<dbReference type="EMBL" id="QJNU01000694">
    <property type="protein sequence ID" value="RYO89414.1"/>
    <property type="molecule type" value="Genomic_DNA"/>
</dbReference>
<dbReference type="AlphaFoldDB" id="A0A4Q4T044"/>
<dbReference type="PANTHER" id="PTHR38850">
    <property type="entry name" value="CERATO-PLATANIN"/>
    <property type="match status" value="1"/>
</dbReference>
<sequence>MLFSTTLSLLSLAAAGSAATLPAAFGAQKRQSGSVSVTPHDRYSSSVGVLGCKINVNRVAYWPSFPSCNDICVRVSANGRSVNLLKIDQSGGAFDISYDAWNYLVTGQSAAENPTMGGGIPATYETVDPSECADLLNESSGRLAFTAANSMNFISSCGPDTWVGRNNVLYNILNPVCTYGYDEVCTLPPPELGNQPQCPHQLGVPAPLSSQPVWNIDYGTGRPSLAL</sequence>
<feature type="chain" id="PRO_5020495898" description="Cerato-platanin" evidence="4">
    <location>
        <begin position="19"/>
        <end position="227"/>
    </location>
</feature>
<feature type="signal peptide" evidence="4">
    <location>
        <begin position="1"/>
        <end position="18"/>
    </location>
</feature>
<dbReference type="InterPro" id="IPR010829">
    <property type="entry name" value="Cerato-platanin"/>
</dbReference>
<dbReference type="InterPro" id="IPR036908">
    <property type="entry name" value="RlpA-like_sf"/>
</dbReference>
<name>A0A4Q4T044_9PEZI</name>
<comment type="subcellular location">
    <subcellularLocation>
        <location evidence="1">Secreted</location>
    </subcellularLocation>
</comment>
<evidence type="ECO:0000313" key="6">
    <source>
        <dbReference type="Proteomes" id="UP000293360"/>
    </source>
</evidence>
<keyword evidence="3" id="KW-0964">Secreted</keyword>
<organism evidence="5 6">
    <name type="scientific">Monosporascus ibericus</name>
    <dbReference type="NCBI Taxonomy" id="155417"/>
    <lineage>
        <taxon>Eukaryota</taxon>
        <taxon>Fungi</taxon>
        <taxon>Dikarya</taxon>
        <taxon>Ascomycota</taxon>
        <taxon>Pezizomycotina</taxon>
        <taxon>Sordariomycetes</taxon>
        <taxon>Xylariomycetidae</taxon>
        <taxon>Xylariales</taxon>
        <taxon>Xylariales incertae sedis</taxon>
        <taxon>Monosporascus</taxon>
    </lineage>
</organism>
<dbReference type="Pfam" id="PF07249">
    <property type="entry name" value="Cerato-platanin"/>
    <property type="match status" value="1"/>
</dbReference>
<evidence type="ECO:0000256" key="1">
    <source>
        <dbReference type="ARBA" id="ARBA00004613"/>
    </source>
</evidence>
<evidence type="ECO:0008006" key="7">
    <source>
        <dbReference type="Google" id="ProtNLM"/>
    </source>
</evidence>
<evidence type="ECO:0000256" key="2">
    <source>
        <dbReference type="ARBA" id="ARBA00010421"/>
    </source>
</evidence>
<accession>A0A4Q4T044</accession>